<gene>
    <name evidence="2" type="ORF">METZ01_LOCUS153015</name>
</gene>
<keyword evidence="1" id="KW-0472">Membrane</keyword>
<accession>A0A382AFV0</accession>
<dbReference type="EMBL" id="UINC01025134">
    <property type="protein sequence ID" value="SVB00161.1"/>
    <property type="molecule type" value="Genomic_DNA"/>
</dbReference>
<dbReference type="AlphaFoldDB" id="A0A382AFV0"/>
<name>A0A382AFV0_9ZZZZ</name>
<keyword evidence="1" id="KW-0812">Transmembrane</keyword>
<protein>
    <submittedName>
        <fullName evidence="2">Uncharacterized protein</fullName>
    </submittedName>
</protein>
<feature type="transmembrane region" description="Helical" evidence="1">
    <location>
        <begin position="6"/>
        <end position="24"/>
    </location>
</feature>
<reference evidence="2" key="1">
    <citation type="submission" date="2018-05" db="EMBL/GenBank/DDBJ databases">
        <authorList>
            <person name="Lanie J.A."/>
            <person name="Ng W.-L."/>
            <person name="Kazmierczak K.M."/>
            <person name="Andrzejewski T.M."/>
            <person name="Davidsen T.M."/>
            <person name="Wayne K.J."/>
            <person name="Tettelin H."/>
            <person name="Glass J.I."/>
            <person name="Rusch D."/>
            <person name="Podicherti R."/>
            <person name="Tsui H.-C.T."/>
            <person name="Winkler M.E."/>
        </authorList>
    </citation>
    <scope>NUCLEOTIDE SEQUENCE</scope>
</reference>
<organism evidence="2">
    <name type="scientific">marine metagenome</name>
    <dbReference type="NCBI Taxonomy" id="408172"/>
    <lineage>
        <taxon>unclassified sequences</taxon>
        <taxon>metagenomes</taxon>
        <taxon>ecological metagenomes</taxon>
    </lineage>
</organism>
<keyword evidence="1" id="KW-1133">Transmembrane helix</keyword>
<proteinExistence type="predicted"/>
<evidence type="ECO:0000256" key="1">
    <source>
        <dbReference type="SAM" id="Phobius"/>
    </source>
</evidence>
<evidence type="ECO:0000313" key="2">
    <source>
        <dbReference type="EMBL" id="SVB00161.1"/>
    </source>
</evidence>
<sequence>MSLAVSVANVMAYLVLTLILYLNLKYSGRLMVYLSR</sequence>